<organism evidence="1 2">
    <name type="scientific">Caproiciproducens galactitolivorans</name>
    <dbReference type="NCBI Taxonomy" id="642589"/>
    <lineage>
        <taxon>Bacteria</taxon>
        <taxon>Bacillati</taxon>
        <taxon>Bacillota</taxon>
        <taxon>Clostridia</taxon>
        <taxon>Eubacteriales</taxon>
        <taxon>Acutalibacteraceae</taxon>
        <taxon>Caproiciproducens</taxon>
    </lineage>
</organism>
<dbReference type="InterPro" id="IPR016181">
    <property type="entry name" value="Acyl_CoA_acyltransferase"/>
</dbReference>
<dbReference type="Proteomes" id="UP000297714">
    <property type="component" value="Unassembled WGS sequence"/>
</dbReference>
<dbReference type="Pfam" id="PF13527">
    <property type="entry name" value="Acetyltransf_9"/>
    <property type="match status" value="1"/>
</dbReference>
<accession>A0A4Z0Y4B3</accession>
<evidence type="ECO:0008006" key="3">
    <source>
        <dbReference type="Google" id="ProtNLM"/>
    </source>
</evidence>
<comment type="caution">
    <text evidence="1">The sequence shown here is derived from an EMBL/GenBank/DDBJ whole genome shotgun (WGS) entry which is preliminary data.</text>
</comment>
<dbReference type="EMBL" id="SRMQ01000001">
    <property type="protein sequence ID" value="TGJ77717.1"/>
    <property type="molecule type" value="Genomic_DNA"/>
</dbReference>
<dbReference type="OrthoDB" id="1986015at2"/>
<dbReference type="GO" id="GO:0034069">
    <property type="term" value="F:aminoglycoside N-acetyltransferase activity"/>
    <property type="evidence" value="ECO:0007669"/>
    <property type="project" value="TreeGrafter"/>
</dbReference>
<protein>
    <recommendedName>
        <fullName evidence="3">N-acetyltransferase domain-containing protein</fullName>
    </recommendedName>
</protein>
<dbReference type="SUPFAM" id="SSF55729">
    <property type="entry name" value="Acyl-CoA N-acyltransferases (Nat)"/>
    <property type="match status" value="1"/>
</dbReference>
<dbReference type="Gene3D" id="3.40.630.30">
    <property type="match status" value="1"/>
</dbReference>
<evidence type="ECO:0000313" key="2">
    <source>
        <dbReference type="Proteomes" id="UP000297714"/>
    </source>
</evidence>
<proteinExistence type="predicted"/>
<name>A0A4Z0Y4B3_9FIRM</name>
<dbReference type="RefSeq" id="WP_135656650.1">
    <property type="nucleotide sequence ID" value="NZ_SRMQ01000001.1"/>
</dbReference>
<gene>
    <name evidence="1" type="ORF">CAGA_01110</name>
</gene>
<dbReference type="InterPro" id="IPR051554">
    <property type="entry name" value="Acetyltransferase_Eis"/>
</dbReference>
<dbReference type="AlphaFoldDB" id="A0A4Z0Y4B3"/>
<sequence length="293" mass="32710">MICFADWGMRRELAQIWETCFQEPSRPAKYFLNNCFRPWECLVYLTTKGIASALYMLPIQITTDGKPVQAHYIYAAATLPAYRGRGYMAALLAAAALVGVKRGDQYSSVLPATPDLYRLYEKSDYTSFFKVSHYTVLQETMRKLAGSASPSKNIFDFKELNLLRNKTLLSRAGNVLWSDEAFAFAQGMGRVYGDRMICARTGKEAAYAFCRRMEDGSCLILELMASGKTMRNLAACILHEMPAQKYILRLPAFSPLGQKGSVTDFGMIKPIGGTTVRQIGADTDMPYLGLPLD</sequence>
<evidence type="ECO:0000313" key="1">
    <source>
        <dbReference type="EMBL" id="TGJ77717.1"/>
    </source>
</evidence>
<dbReference type="PANTHER" id="PTHR37817:SF1">
    <property type="entry name" value="N-ACETYLTRANSFERASE EIS"/>
    <property type="match status" value="1"/>
</dbReference>
<dbReference type="PANTHER" id="PTHR37817">
    <property type="entry name" value="N-ACETYLTRANSFERASE EIS"/>
    <property type="match status" value="1"/>
</dbReference>
<keyword evidence="2" id="KW-1185">Reference proteome</keyword>
<reference evidence="1 2" key="1">
    <citation type="submission" date="2019-04" db="EMBL/GenBank/DDBJ databases">
        <authorList>
            <person name="Poehlein A."/>
            <person name="Bengelsdorf F.R."/>
            <person name="Duerre P."/>
            <person name="Daniel R."/>
        </authorList>
    </citation>
    <scope>NUCLEOTIDE SEQUENCE [LARGE SCALE GENOMIC DNA]</scope>
    <source>
        <strain evidence="1 2">BS-1</strain>
    </source>
</reference>
<dbReference type="GO" id="GO:0030649">
    <property type="term" value="P:aminoglycoside antibiotic catabolic process"/>
    <property type="evidence" value="ECO:0007669"/>
    <property type="project" value="TreeGrafter"/>
</dbReference>